<dbReference type="PRINTS" id="PR00598">
    <property type="entry name" value="HTHMARR"/>
</dbReference>
<dbReference type="EMBL" id="JASMWN010000045">
    <property type="protein sequence ID" value="MDU9007086.1"/>
    <property type="molecule type" value="Genomic_DNA"/>
</dbReference>
<keyword evidence="2" id="KW-0238">DNA-binding</keyword>
<organism evidence="5 6">
    <name type="scientific">Sedimentitalea todarodis</name>
    <dbReference type="NCBI Taxonomy" id="1631240"/>
    <lineage>
        <taxon>Bacteria</taxon>
        <taxon>Pseudomonadati</taxon>
        <taxon>Pseudomonadota</taxon>
        <taxon>Alphaproteobacteria</taxon>
        <taxon>Rhodobacterales</taxon>
        <taxon>Paracoccaceae</taxon>
        <taxon>Sedimentitalea</taxon>
    </lineage>
</organism>
<keyword evidence="3" id="KW-0804">Transcription</keyword>
<dbReference type="PANTHER" id="PTHR42756">
    <property type="entry name" value="TRANSCRIPTIONAL REGULATOR, MARR"/>
    <property type="match status" value="1"/>
</dbReference>
<accession>A0ABU3VLL1</accession>
<gene>
    <name evidence="5" type="ORF">QO231_25020</name>
</gene>
<dbReference type="InterPro" id="IPR036388">
    <property type="entry name" value="WH-like_DNA-bd_sf"/>
</dbReference>
<evidence type="ECO:0000256" key="1">
    <source>
        <dbReference type="ARBA" id="ARBA00023015"/>
    </source>
</evidence>
<evidence type="ECO:0000313" key="5">
    <source>
        <dbReference type="EMBL" id="MDU9007086.1"/>
    </source>
</evidence>
<evidence type="ECO:0000256" key="3">
    <source>
        <dbReference type="ARBA" id="ARBA00023163"/>
    </source>
</evidence>
<dbReference type="PANTHER" id="PTHR42756:SF1">
    <property type="entry name" value="TRANSCRIPTIONAL REPRESSOR OF EMRAB OPERON"/>
    <property type="match status" value="1"/>
</dbReference>
<feature type="domain" description="HTH marR-type" evidence="4">
    <location>
        <begin position="1"/>
        <end position="142"/>
    </location>
</feature>
<dbReference type="Proteomes" id="UP001255416">
    <property type="component" value="Unassembled WGS sequence"/>
</dbReference>
<dbReference type="InterPro" id="IPR036390">
    <property type="entry name" value="WH_DNA-bd_sf"/>
</dbReference>
<sequence>MNYEEIMLFWVNRLSFLSRREIQSRFAAAGEPIAAEEWAALLMLWRKDGLSPSEIADATTRDRATTTRLLERMEKKGLIARNTGQNDGRRVVVSLTDRGHSIKDTLVPIALTFVAEITETISQEDLDVTMRTLRTMSARILTADR</sequence>
<reference evidence="6" key="1">
    <citation type="submission" date="2023-05" db="EMBL/GenBank/DDBJ databases">
        <title>Sedimentitalea sp. nov. JM2-8.</title>
        <authorList>
            <person name="Huang J."/>
        </authorList>
    </citation>
    <scope>NUCLEOTIDE SEQUENCE [LARGE SCALE GENOMIC DNA]</scope>
    <source>
        <strain evidence="6">KHS03</strain>
    </source>
</reference>
<dbReference type="PROSITE" id="PS50995">
    <property type="entry name" value="HTH_MARR_2"/>
    <property type="match status" value="1"/>
</dbReference>
<evidence type="ECO:0000256" key="2">
    <source>
        <dbReference type="ARBA" id="ARBA00023125"/>
    </source>
</evidence>
<evidence type="ECO:0000313" key="6">
    <source>
        <dbReference type="Proteomes" id="UP001255416"/>
    </source>
</evidence>
<dbReference type="SMART" id="SM00347">
    <property type="entry name" value="HTH_MARR"/>
    <property type="match status" value="1"/>
</dbReference>
<dbReference type="Gene3D" id="1.10.10.10">
    <property type="entry name" value="Winged helix-like DNA-binding domain superfamily/Winged helix DNA-binding domain"/>
    <property type="match status" value="1"/>
</dbReference>
<dbReference type="SUPFAM" id="SSF46785">
    <property type="entry name" value="Winged helix' DNA-binding domain"/>
    <property type="match status" value="1"/>
</dbReference>
<keyword evidence="1" id="KW-0805">Transcription regulation</keyword>
<name>A0ABU3VLL1_9RHOB</name>
<keyword evidence="6" id="KW-1185">Reference proteome</keyword>
<protein>
    <submittedName>
        <fullName evidence="5">MarR family transcriptional regulator</fullName>
    </submittedName>
</protein>
<proteinExistence type="predicted"/>
<dbReference type="InterPro" id="IPR000835">
    <property type="entry name" value="HTH_MarR-typ"/>
</dbReference>
<comment type="caution">
    <text evidence="5">The sequence shown here is derived from an EMBL/GenBank/DDBJ whole genome shotgun (WGS) entry which is preliminary data.</text>
</comment>
<dbReference type="RefSeq" id="WP_316782720.1">
    <property type="nucleotide sequence ID" value="NZ_JASMWN010000045.1"/>
</dbReference>
<dbReference type="Pfam" id="PF01047">
    <property type="entry name" value="MarR"/>
    <property type="match status" value="1"/>
</dbReference>
<evidence type="ECO:0000259" key="4">
    <source>
        <dbReference type="PROSITE" id="PS50995"/>
    </source>
</evidence>